<sequence>MKNIFYFIVTSCISTFAFWGSLGAKNPFPLYAVMFGIWALFLWGYNNRLKKEAARRFHERMFEDYMRSRHRANNRR</sequence>
<gene>
    <name evidence="2" type="ORF">SAMN05192574_105321</name>
</gene>
<dbReference type="Proteomes" id="UP000198942">
    <property type="component" value="Unassembled WGS sequence"/>
</dbReference>
<keyword evidence="3" id="KW-1185">Reference proteome</keyword>
<dbReference type="AlphaFoldDB" id="A0A1H8LZJ4"/>
<feature type="transmembrane region" description="Helical" evidence="1">
    <location>
        <begin position="5"/>
        <end position="22"/>
    </location>
</feature>
<evidence type="ECO:0000313" key="3">
    <source>
        <dbReference type="Proteomes" id="UP000198942"/>
    </source>
</evidence>
<dbReference type="EMBL" id="FOCL01000005">
    <property type="protein sequence ID" value="SEO10537.1"/>
    <property type="molecule type" value="Genomic_DNA"/>
</dbReference>
<keyword evidence="1" id="KW-0472">Membrane</keyword>
<proteinExistence type="predicted"/>
<evidence type="ECO:0000256" key="1">
    <source>
        <dbReference type="SAM" id="Phobius"/>
    </source>
</evidence>
<name>A0A1H8LZJ4_9SPHI</name>
<feature type="transmembrane region" description="Helical" evidence="1">
    <location>
        <begin position="28"/>
        <end position="46"/>
    </location>
</feature>
<protein>
    <recommendedName>
        <fullName evidence="4">2TM domain-containing protein</fullName>
    </recommendedName>
</protein>
<dbReference type="STRING" id="551995.SAMN05192574_105321"/>
<evidence type="ECO:0000313" key="2">
    <source>
        <dbReference type="EMBL" id="SEO10537.1"/>
    </source>
</evidence>
<reference evidence="3" key="1">
    <citation type="submission" date="2016-10" db="EMBL/GenBank/DDBJ databases">
        <authorList>
            <person name="Varghese N."/>
            <person name="Submissions S."/>
        </authorList>
    </citation>
    <scope>NUCLEOTIDE SEQUENCE [LARGE SCALE GENOMIC DNA]</scope>
    <source>
        <strain evidence="3">Gh-48</strain>
    </source>
</reference>
<evidence type="ECO:0008006" key="4">
    <source>
        <dbReference type="Google" id="ProtNLM"/>
    </source>
</evidence>
<keyword evidence="1" id="KW-1133">Transmembrane helix</keyword>
<keyword evidence="1" id="KW-0812">Transmembrane</keyword>
<accession>A0A1H8LZJ4</accession>
<organism evidence="2 3">
    <name type="scientific">Mucilaginibacter gossypiicola</name>
    <dbReference type="NCBI Taxonomy" id="551995"/>
    <lineage>
        <taxon>Bacteria</taxon>
        <taxon>Pseudomonadati</taxon>
        <taxon>Bacteroidota</taxon>
        <taxon>Sphingobacteriia</taxon>
        <taxon>Sphingobacteriales</taxon>
        <taxon>Sphingobacteriaceae</taxon>
        <taxon>Mucilaginibacter</taxon>
    </lineage>
</organism>